<proteinExistence type="predicted"/>
<evidence type="ECO:0000313" key="2">
    <source>
        <dbReference type="Proteomes" id="UP000262882"/>
    </source>
</evidence>
<dbReference type="Gene3D" id="3.10.450.50">
    <property type="match status" value="1"/>
</dbReference>
<dbReference type="AlphaFoldDB" id="A0A372GPE0"/>
<gene>
    <name evidence="1" type="ORF">D0T12_01850</name>
</gene>
<dbReference type="EMBL" id="QVNQ01000001">
    <property type="protein sequence ID" value="RFS87022.1"/>
    <property type="molecule type" value="Genomic_DNA"/>
</dbReference>
<organism evidence="1 2">
    <name type="scientific">Actinomadura spongiicola</name>
    <dbReference type="NCBI Taxonomy" id="2303421"/>
    <lineage>
        <taxon>Bacteria</taxon>
        <taxon>Bacillati</taxon>
        <taxon>Actinomycetota</taxon>
        <taxon>Actinomycetes</taxon>
        <taxon>Streptosporangiales</taxon>
        <taxon>Thermomonosporaceae</taxon>
        <taxon>Actinomadura</taxon>
    </lineage>
</organism>
<dbReference type="OrthoDB" id="8722217at2"/>
<protein>
    <recommendedName>
        <fullName evidence="3">SnoaL-like domain-containing protein</fullName>
    </recommendedName>
</protein>
<dbReference type="InterPro" id="IPR032710">
    <property type="entry name" value="NTF2-like_dom_sf"/>
</dbReference>
<evidence type="ECO:0008006" key="3">
    <source>
        <dbReference type="Google" id="ProtNLM"/>
    </source>
</evidence>
<evidence type="ECO:0000313" key="1">
    <source>
        <dbReference type="EMBL" id="RFS87022.1"/>
    </source>
</evidence>
<dbReference type="SUPFAM" id="SSF54427">
    <property type="entry name" value="NTF2-like"/>
    <property type="match status" value="1"/>
</dbReference>
<keyword evidence="2" id="KW-1185">Reference proteome</keyword>
<sequence>MSPSVEAKQLVERYVAQWNEPDPALRSKIVRELWAPDGVHVLVDPPQEMREAAAALAFPVPPLEVRGHDALDGRVARAYAMFLASGEHVFEAASEPSVLLPNVIAFRWSMLTTGTRKVVGGGLDVLALDDEGRIRSDHQFINAT</sequence>
<accession>A0A372GPE0</accession>
<dbReference type="RefSeq" id="WP_117397475.1">
    <property type="nucleotide sequence ID" value="NZ_QVNQ01000001.1"/>
</dbReference>
<reference evidence="1 2" key="1">
    <citation type="submission" date="2018-08" db="EMBL/GenBank/DDBJ databases">
        <title>Actinomadura spongicola sp. nov., isolated from marine sponge Leucetta chagosensis.</title>
        <authorList>
            <person name="Li L."/>
            <person name="Lin H.W."/>
        </authorList>
    </citation>
    <scope>NUCLEOTIDE SEQUENCE [LARGE SCALE GENOMIC DNA]</scope>
    <source>
        <strain evidence="1 2">LHW52907</strain>
    </source>
</reference>
<name>A0A372GPE0_9ACTN</name>
<dbReference type="Proteomes" id="UP000262882">
    <property type="component" value="Unassembled WGS sequence"/>
</dbReference>
<comment type="caution">
    <text evidence="1">The sequence shown here is derived from an EMBL/GenBank/DDBJ whole genome shotgun (WGS) entry which is preliminary data.</text>
</comment>